<dbReference type="GO" id="GO:0004672">
    <property type="term" value="F:protein kinase activity"/>
    <property type="evidence" value="ECO:0007669"/>
    <property type="project" value="InterPro"/>
</dbReference>
<evidence type="ECO:0000256" key="2">
    <source>
        <dbReference type="ARBA" id="ARBA00022840"/>
    </source>
</evidence>
<dbReference type="SUPFAM" id="SSF56112">
    <property type="entry name" value="Protein kinase-like (PK-like)"/>
    <property type="match status" value="1"/>
</dbReference>
<keyword evidence="7" id="KW-1185">Reference proteome</keyword>
<feature type="domain" description="Protein kinase" evidence="5">
    <location>
        <begin position="85"/>
        <end position="553"/>
    </location>
</feature>
<dbReference type="PROSITE" id="PS00108">
    <property type="entry name" value="PROTEIN_KINASE_ST"/>
    <property type="match status" value="1"/>
</dbReference>
<organism evidence="6 7">
    <name type="scientific">Tachysurus vachellii</name>
    <name type="common">Darkbarbel catfish</name>
    <name type="synonym">Pelteobagrus vachellii</name>
    <dbReference type="NCBI Taxonomy" id="175792"/>
    <lineage>
        <taxon>Eukaryota</taxon>
        <taxon>Metazoa</taxon>
        <taxon>Chordata</taxon>
        <taxon>Craniata</taxon>
        <taxon>Vertebrata</taxon>
        <taxon>Euteleostomi</taxon>
        <taxon>Actinopterygii</taxon>
        <taxon>Neopterygii</taxon>
        <taxon>Teleostei</taxon>
        <taxon>Ostariophysi</taxon>
        <taxon>Siluriformes</taxon>
        <taxon>Bagridae</taxon>
        <taxon>Tachysurus</taxon>
    </lineage>
</organism>
<evidence type="ECO:0000313" key="6">
    <source>
        <dbReference type="EMBL" id="KAK2866542.1"/>
    </source>
</evidence>
<evidence type="ECO:0000259" key="5">
    <source>
        <dbReference type="PROSITE" id="PS50011"/>
    </source>
</evidence>
<dbReference type="EMBL" id="JAVHJS010000002">
    <property type="protein sequence ID" value="KAK2866542.1"/>
    <property type="molecule type" value="Genomic_DNA"/>
</dbReference>
<dbReference type="PANTHER" id="PTHR24347">
    <property type="entry name" value="SERINE/THREONINE-PROTEIN KINASE"/>
    <property type="match status" value="1"/>
</dbReference>
<dbReference type="Proteomes" id="UP001187315">
    <property type="component" value="Unassembled WGS sequence"/>
</dbReference>
<dbReference type="InterPro" id="IPR017441">
    <property type="entry name" value="Protein_kinase_ATP_BS"/>
</dbReference>
<dbReference type="InterPro" id="IPR008271">
    <property type="entry name" value="Ser/Thr_kinase_AS"/>
</dbReference>
<evidence type="ECO:0000256" key="3">
    <source>
        <dbReference type="PROSITE-ProRule" id="PRU10141"/>
    </source>
</evidence>
<dbReference type="SMART" id="SM00220">
    <property type="entry name" value="S_TKc"/>
    <property type="match status" value="1"/>
</dbReference>
<keyword evidence="2 3" id="KW-0067">ATP-binding</keyword>
<feature type="binding site" evidence="3">
    <location>
        <position position="114"/>
    </location>
    <ligand>
        <name>ATP</name>
        <dbReference type="ChEBI" id="CHEBI:30616"/>
    </ligand>
</feature>
<gene>
    <name evidence="6" type="ORF">Q7C36_002598</name>
</gene>
<feature type="region of interest" description="Disordered" evidence="4">
    <location>
        <begin position="303"/>
        <end position="361"/>
    </location>
</feature>
<evidence type="ECO:0000256" key="4">
    <source>
        <dbReference type="SAM" id="MobiDB-lite"/>
    </source>
</evidence>
<dbReference type="GO" id="GO:0005524">
    <property type="term" value="F:ATP binding"/>
    <property type="evidence" value="ECO:0007669"/>
    <property type="project" value="UniProtKB-UniRule"/>
</dbReference>
<dbReference type="PROSITE" id="PS50011">
    <property type="entry name" value="PROTEIN_KINASE_DOM"/>
    <property type="match status" value="1"/>
</dbReference>
<reference evidence="6" key="1">
    <citation type="submission" date="2023-08" db="EMBL/GenBank/DDBJ databases">
        <title>Pelteobagrus vachellii genome.</title>
        <authorList>
            <person name="Liu H."/>
        </authorList>
    </citation>
    <scope>NUCLEOTIDE SEQUENCE</scope>
    <source>
        <strain evidence="6">PRFRI_2022a</strain>
        <tissue evidence="6">Muscle</tissue>
    </source>
</reference>
<dbReference type="AlphaFoldDB" id="A0AA88NT71"/>
<protein>
    <recommendedName>
        <fullName evidence="5">Protein kinase domain-containing protein</fullName>
    </recommendedName>
</protein>
<name>A0AA88NT71_TACVA</name>
<dbReference type="Gene3D" id="1.10.510.10">
    <property type="entry name" value="Transferase(Phosphotransferase) domain 1"/>
    <property type="match status" value="2"/>
</dbReference>
<dbReference type="Pfam" id="PF00069">
    <property type="entry name" value="Pkinase"/>
    <property type="match status" value="2"/>
</dbReference>
<accession>A0AA88NT71</accession>
<proteinExistence type="predicted"/>
<keyword evidence="1 3" id="KW-0547">Nucleotide-binding</keyword>
<evidence type="ECO:0000256" key="1">
    <source>
        <dbReference type="ARBA" id="ARBA00022741"/>
    </source>
</evidence>
<dbReference type="PROSITE" id="PS00107">
    <property type="entry name" value="PROTEIN_KINASE_ATP"/>
    <property type="match status" value="1"/>
</dbReference>
<comment type="caution">
    <text evidence="6">The sequence shown here is derived from an EMBL/GenBank/DDBJ whole genome shotgun (WGS) entry which is preliminary data.</text>
</comment>
<dbReference type="InterPro" id="IPR000719">
    <property type="entry name" value="Prot_kinase_dom"/>
</dbReference>
<dbReference type="InterPro" id="IPR011009">
    <property type="entry name" value="Kinase-like_dom_sf"/>
</dbReference>
<sequence length="623" mass="70107">MGLSSSKVGLISEPPKKHGYFSFMKVKSNKNKEFVNESCENKKQLHLWSECSSERSNKSETRNRHANKCEEKFRTRFDPRITARYDIKALIGRGSFSHVVRVEHRYTHQPFAIKLLEVGKHKGRDTCHVELGILQRVHHANIIRLVEVFETPHRVYLVLELATGGELLDRVVSRGSFTERDATKALVMVSRGLSYIHELGVIHRDLKPENLLYYHPGQDSRLIITDFGLACWFRKSPMVECDDAVTGGSCVPGTCKDIAGCARPQREDDGGADDADSCDIVGRKAKGDEDNCRLVADGKARDGSSQRAIRGDGRKDTNGISTGDEREIDKSLGFDRMDKGSDGVVDQMTSSPKFSEGTKRAQNACREESKTDGLEAYKCTSINITEGKDRVTPDIQMQFSHDKLKDRRQNYCIKGRRDRAARSYDKSTNLHCKVNKYSNINSDNQKSHDWSLKTLCGTPEYLAPEMVAGRTYGCEVDMWALGVISYIVLSGSMPFEQRSQPRLFKAILGGSYSFHGQPWNSISNQAKDFIERLLSVNPEQRMTAEQALKHPWLLNMAACSSNKNLHRPISQNLCQRASRTSNYSSSSRFVPESRAVVSSRSQSHPDSRQLARIRSQHSVAVYA</sequence>
<evidence type="ECO:0000313" key="7">
    <source>
        <dbReference type="Proteomes" id="UP001187315"/>
    </source>
</evidence>
<feature type="compositionally biased region" description="Basic and acidic residues" evidence="4">
    <location>
        <begin position="303"/>
        <end position="341"/>
    </location>
</feature>